<gene>
    <name evidence="2" type="ORF">FB567DRAFT_619301</name>
</gene>
<evidence type="ECO:0000313" key="2">
    <source>
        <dbReference type="EMBL" id="KAH7089949.1"/>
    </source>
</evidence>
<dbReference type="OrthoDB" id="6079484at2759"/>
<evidence type="ECO:0000256" key="1">
    <source>
        <dbReference type="SAM" id="MobiDB-lite"/>
    </source>
</evidence>
<feature type="compositionally biased region" description="Low complexity" evidence="1">
    <location>
        <begin position="165"/>
        <end position="197"/>
    </location>
</feature>
<dbReference type="Proteomes" id="UP000813461">
    <property type="component" value="Unassembled WGS sequence"/>
</dbReference>
<accession>A0A8K0RBZ1</accession>
<name>A0A8K0RBZ1_9PLEO</name>
<sequence length="245" mass="25907">MDNDSWNILTERFADGSTASTTGMTYGVKWEYGLGGKCKEHTLDLHILPNAPADVILSDDFLYDTEAFAEYDCYLVDYDDDDADEEGYLIDDAYIQEARREAKEEQQCDDEVRKQFVVDSSRHLLSLSQAISPCPSPALNPAAAVPASPSSVIPHSLGVHGPGGSILTLTSSGGTSPTGSASPSGLGSPSPIGSILPPSAPPPTPPVKLSGTPPQSWSTKLEVKLKGLKASDANRFLFLPGGNAL</sequence>
<dbReference type="EMBL" id="JAGMVJ010000006">
    <property type="protein sequence ID" value="KAH7089949.1"/>
    <property type="molecule type" value="Genomic_DNA"/>
</dbReference>
<comment type="caution">
    <text evidence="2">The sequence shown here is derived from an EMBL/GenBank/DDBJ whole genome shotgun (WGS) entry which is preliminary data.</text>
</comment>
<organism evidence="2 3">
    <name type="scientific">Paraphoma chrysanthemicola</name>
    <dbReference type="NCBI Taxonomy" id="798071"/>
    <lineage>
        <taxon>Eukaryota</taxon>
        <taxon>Fungi</taxon>
        <taxon>Dikarya</taxon>
        <taxon>Ascomycota</taxon>
        <taxon>Pezizomycotina</taxon>
        <taxon>Dothideomycetes</taxon>
        <taxon>Pleosporomycetidae</taxon>
        <taxon>Pleosporales</taxon>
        <taxon>Pleosporineae</taxon>
        <taxon>Phaeosphaeriaceae</taxon>
        <taxon>Paraphoma</taxon>
    </lineage>
</organism>
<dbReference type="AlphaFoldDB" id="A0A8K0RBZ1"/>
<reference evidence="2" key="1">
    <citation type="journal article" date="2021" name="Nat. Commun.">
        <title>Genetic determinants of endophytism in the Arabidopsis root mycobiome.</title>
        <authorList>
            <person name="Mesny F."/>
            <person name="Miyauchi S."/>
            <person name="Thiergart T."/>
            <person name="Pickel B."/>
            <person name="Atanasova L."/>
            <person name="Karlsson M."/>
            <person name="Huettel B."/>
            <person name="Barry K.W."/>
            <person name="Haridas S."/>
            <person name="Chen C."/>
            <person name="Bauer D."/>
            <person name="Andreopoulos W."/>
            <person name="Pangilinan J."/>
            <person name="LaButti K."/>
            <person name="Riley R."/>
            <person name="Lipzen A."/>
            <person name="Clum A."/>
            <person name="Drula E."/>
            <person name="Henrissat B."/>
            <person name="Kohler A."/>
            <person name="Grigoriev I.V."/>
            <person name="Martin F.M."/>
            <person name="Hacquard S."/>
        </authorList>
    </citation>
    <scope>NUCLEOTIDE SEQUENCE</scope>
    <source>
        <strain evidence="2">MPI-SDFR-AT-0120</strain>
    </source>
</reference>
<proteinExistence type="predicted"/>
<evidence type="ECO:0000313" key="3">
    <source>
        <dbReference type="Proteomes" id="UP000813461"/>
    </source>
</evidence>
<protein>
    <submittedName>
        <fullName evidence="2">Uncharacterized protein</fullName>
    </submittedName>
</protein>
<keyword evidence="3" id="KW-1185">Reference proteome</keyword>
<feature type="region of interest" description="Disordered" evidence="1">
    <location>
        <begin position="164"/>
        <end position="218"/>
    </location>
</feature>